<organism evidence="2 3">
    <name type="scientific">Zasmidium cellare</name>
    <name type="common">Wine cellar mold</name>
    <name type="synonym">Racodium cellare</name>
    <dbReference type="NCBI Taxonomy" id="395010"/>
    <lineage>
        <taxon>Eukaryota</taxon>
        <taxon>Fungi</taxon>
        <taxon>Dikarya</taxon>
        <taxon>Ascomycota</taxon>
        <taxon>Pezizomycotina</taxon>
        <taxon>Dothideomycetes</taxon>
        <taxon>Dothideomycetidae</taxon>
        <taxon>Mycosphaerellales</taxon>
        <taxon>Mycosphaerellaceae</taxon>
        <taxon>Zasmidium</taxon>
    </lineage>
</organism>
<gene>
    <name evidence="2" type="ORF">PRZ48_013274</name>
</gene>
<comment type="caution">
    <text evidence="2">The sequence shown here is derived from an EMBL/GenBank/DDBJ whole genome shotgun (WGS) entry which is preliminary data.</text>
</comment>
<keyword evidence="3" id="KW-1185">Reference proteome</keyword>
<evidence type="ECO:0000259" key="1">
    <source>
        <dbReference type="SMART" id="SM00587"/>
    </source>
</evidence>
<dbReference type="InterPro" id="IPR011009">
    <property type="entry name" value="Kinase-like_dom_sf"/>
</dbReference>
<accession>A0ABR0E3N2</accession>
<dbReference type="SUPFAM" id="SSF56112">
    <property type="entry name" value="Protein kinase-like (PK-like)"/>
    <property type="match status" value="1"/>
</dbReference>
<evidence type="ECO:0000313" key="3">
    <source>
        <dbReference type="Proteomes" id="UP001305779"/>
    </source>
</evidence>
<dbReference type="Proteomes" id="UP001305779">
    <property type="component" value="Unassembled WGS sequence"/>
</dbReference>
<dbReference type="PANTHER" id="PTHR11012">
    <property type="entry name" value="PROTEIN KINASE-LIKE DOMAIN-CONTAINING"/>
    <property type="match status" value="1"/>
</dbReference>
<dbReference type="EMBL" id="JAXOVC010000011">
    <property type="protein sequence ID" value="KAK4496005.1"/>
    <property type="molecule type" value="Genomic_DNA"/>
</dbReference>
<feature type="domain" description="CHK kinase-like" evidence="1">
    <location>
        <begin position="116"/>
        <end position="278"/>
    </location>
</feature>
<name>A0ABR0E3N2_ZASCE</name>
<dbReference type="Gene3D" id="3.90.1200.10">
    <property type="match status" value="1"/>
</dbReference>
<dbReference type="Pfam" id="PF02958">
    <property type="entry name" value="EcKL"/>
    <property type="match status" value="1"/>
</dbReference>
<dbReference type="PANTHER" id="PTHR11012:SF30">
    <property type="entry name" value="PROTEIN KINASE-LIKE DOMAIN-CONTAINING"/>
    <property type="match status" value="1"/>
</dbReference>
<proteinExistence type="predicted"/>
<sequence>MAETAETLEQLPILPEHITASWLAEKLQRTITHVEATGVEHGTASKLFYTLSLDDGDELKTCVKGGFNPAMRAAVPLAVKWWINEAKFFQSIAASLPFMEPPHCLWSGSDSRQGIVIMPNLADKGFTFGDPKSERSVAEVIDGVEQLAGLHAATWGKTVDDFPWLAGQPNYMDFVLPELSEGKFDQYGGDVTRPIPNKMLHAHPNPRFNALLHGDAHLANTFYKPVLRFLDWQLYFIGPVFHDVSYFIASSLSIEHRRANEKMILDHYLETLVRLAEGKVPCIKKTDEDVWTEHRKSFLSGFGWFVTPYVMQPPERVHPMIRRYATAIEDHHVVELVESSPDVPAS</sequence>
<protein>
    <recommendedName>
        <fullName evidence="1">CHK kinase-like domain-containing protein</fullName>
    </recommendedName>
</protein>
<dbReference type="InterPro" id="IPR015897">
    <property type="entry name" value="CHK_kinase-like"/>
</dbReference>
<evidence type="ECO:0000313" key="2">
    <source>
        <dbReference type="EMBL" id="KAK4496005.1"/>
    </source>
</evidence>
<reference evidence="2 3" key="1">
    <citation type="journal article" date="2023" name="G3 (Bethesda)">
        <title>A chromosome-level genome assembly of Zasmidium syzygii isolated from banana leaves.</title>
        <authorList>
            <person name="van Westerhoven A.C."/>
            <person name="Mehrabi R."/>
            <person name="Talebi R."/>
            <person name="Steentjes M.B.F."/>
            <person name="Corcolon B."/>
            <person name="Chong P.A."/>
            <person name="Kema G.H.J."/>
            <person name="Seidl M.F."/>
        </authorList>
    </citation>
    <scope>NUCLEOTIDE SEQUENCE [LARGE SCALE GENOMIC DNA]</scope>
    <source>
        <strain evidence="2 3">P124</strain>
    </source>
</reference>
<dbReference type="SMART" id="SM00587">
    <property type="entry name" value="CHK"/>
    <property type="match status" value="1"/>
</dbReference>
<dbReference type="InterPro" id="IPR004119">
    <property type="entry name" value="EcKL"/>
</dbReference>